<protein>
    <recommendedName>
        <fullName evidence="10">AEBP2-like C-terminal SH3 domain-containing protein</fullName>
    </recommendedName>
</protein>
<keyword evidence="5" id="KW-0863">Zinc-finger</keyword>
<evidence type="ECO:0000256" key="4">
    <source>
        <dbReference type="ARBA" id="ARBA00022737"/>
    </source>
</evidence>
<dbReference type="EMBL" id="AJVK01026974">
    <property type="status" value="NOT_ANNOTATED_CDS"/>
    <property type="molecule type" value="Genomic_DNA"/>
</dbReference>
<feature type="domain" description="AEBP2-like C-terminal SH3" evidence="10">
    <location>
        <begin position="1"/>
        <end position="98"/>
    </location>
</feature>
<organism evidence="11 12">
    <name type="scientific">Phlebotomus papatasi</name>
    <name type="common">Sandfly</name>
    <dbReference type="NCBI Taxonomy" id="29031"/>
    <lineage>
        <taxon>Eukaryota</taxon>
        <taxon>Metazoa</taxon>
        <taxon>Ecdysozoa</taxon>
        <taxon>Arthropoda</taxon>
        <taxon>Hexapoda</taxon>
        <taxon>Insecta</taxon>
        <taxon>Pterygota</taxon>
        <taxon>Neoptera</taxon>
        <taxon>Endopterygota</taxon>
        <taxon>Diptera</taxon>
        <taxon>Nematocera</taxon>
        <taxon>Psychodoidea</taxon>
        <taxon>Psychodidae</taxon>
        <taxon>Phlebotomus</taxon>
        <taxon>Phlebotomus</taxon>
    </lineage>
</organism>
<comment type="subcellular location">
    <subcellularLocation>
        <location evidence="1">Nucleus</location>
    </subcellularLocation>
</comment>
<dbReference type="VEuPathDB" id="VectorBase:PPAPM1_001463"/>
<name>A0A1B0D7K1_PHLPP</name>
<keyword evidence="9" id="KW-0539">Nucleus</keyword>
<dbReference type="PANTHER" id="PTHR46541:SF1">
    <property type="entry name" value="ZINC FINGER PROTEIN AEBP2"/>
    <property type="match status" value="1"/>
</dbReference>
<evidence type="ECO:0000256" key="6">
    <source>
        <dbReference type="ARBA" id="ARBA00022833"/>
    </source>
</evidence>
<evidence type="ECO:0000256" key="8">
    <source>
        <dbReference type="ARBA" id="ARBA00023163"/>
    </source>
</evidence>
<evidence type="ECO:0000256" key="7">
    <source>
        <dbReference type="ARBA" id="ARBA00023015"/>
    </source>
</evidence>
<evidence type="ECO:0000256" key="9">
    <source>
        <dbReference type="ARBA" id="ARBA00023242"/>
    </source>
</evidence>
<dbReference type="EnsemblMetazoa" id="PPAI003524-RA">
    <property type="protein sequence ID" value="PPAI003524-PA"/>
    <property type="gene ID" value="PPAI003524"/>
</dbReference>
<dbReference type="InterPro" id="IPR059034">
    <property type="entry name" value="SH3_AEBP2_C"/>
</dbReference>
<dbReference type="AlphaFoldDB" id="A0A1B0D7K1"/>
<evidence type="ECO:0000256" key="5">
    <source>
        <dbReference type="ARBA" id="ARBA00022771"/>
    </source>
</evidence>
<dbReference type="GO" id="GO:0008270">
    <property type="term" value="F:zinc ion binding"/>
    <property type="evidence" value="ECO:0007669"/>
    <property type="project" value="UniProtKB-KW"/>
</dbReference>
<evidence type="ECO:0000256" key="3">
    <source>
        <dbReference type="ARBA" id="ARBA00022723"/>
    </source>
</evidence>
<evidence type="ECO:0000313" key="12">
    <source>
        <dbReference type="Proteomes" id="UP000092462"/>
    </source>
</evidence>
<evidence type="ECO:0000313" key="11">
    <source>
        <dbReference type="EnsemblMetazoa" id="PPAI003524-PA"/>
    </source>
</evidence>
<dbReference type="Proteomes" id="UP000092462">
    <property type="component" value="Unassembled WGS sequence"/>
</dbReference>
<dbReference type="GO" id="GO:0006357">
    <property type="term" value="P:regulation of transcription by RNA polymerase II"/>
    <property type="evidence" value="ECO:0007669"/>
    <property type="project" value="TreeGrafter"/>
</dbReference>
<dbReference type="Pfam" id="PF26014">
    <property type="entry name" value="SH3_AEBP2_C"/>
    <property type="match status" value="1"/>
</dbReference>
<proteinExistence type="predicted"/>
<accession>A0A1B0D7K1</accession>
<reference evidence="11" key="1">
    <citation type="submission" date="2022-08" db="UniProtKB">
        <authorList>
            <consortium name="EnsemblMetazoa"/>
        </authorList>
    </citation>
    <scope>IDENTIFICATION</scope>
    <source>
        <strain evidence="11">Israel</strain>
    </source>
</reference>
<keyword evidence="8" id="KW-0804">Transcription</keyword>
<evidence type="ECO:0000256" key="2">
    <source>
        <dbReference type="ARBA" id="ARBA00022491"/>
    </source>
</evidence>
<dbReference type="InterPro" id="IPR052130">
    <property type="entry name" value="AEBP2/jing_C2H2-ZnF"/>
</dbReference>
<keyword evidence="2" id="KW-0678">Repressor</keyword>
<keyword evidence="12" id="KW-1185">Reference proteome</keyword>
<keyword evidence="4" id="KW-0677">Repeat</keyword>
<keyword evidence="3" id="KW-0479">Metal-binding</keyword>
<evidence type="ECO:0000256" key="1">
    <source>
        <dbReference type="ARBA" id="ARBA00004123"/>
    </source>
</evidence>
<dbReference type="GO" id="GO:0035098">
    <property type="term" value="C:ESC/E(Z) complex"/>
    <property type="evidence" value="ECO:0007669"/>
    <property type="project" value="TreeGrafter"/>
</dbReference>
<dbReference type="VEuPathDB" id="VectorBase:PPAI003524"/>
<sequence>MFDFFDSGIMEGLQHRLLISSSLASGPDGSLVFRGRKMGRRVPKSGIPEIYVSWIPSDIISDEWIQEPKDGSSPITKTVAIESLNNSERIALQEHLRSLYKREVRDLGKESGGCDSKSAPKFKVVKTSGGPVTILEDVTVSQGRKEKHHRKPPKKVHPS</sequence>
<evidence type="ECO:0000259" key="10">
    <source>
        <dbReference type="Pfam" id="PF26014"/>
    </source>
</evidence>
<keyword evidence="6" id="KW-0862">Zinc</keyword>
<keyword evidence="7" id="KW-0805">Transcription regulation</keyword>
<dbReference type="PANTHER" id="PTHR46541">
    <property type="entry name" value="ZINC FINGER PROTEIN AEBP2"/>
    <property type="match status" value="1"/>
</dbReference>